<name>A0A7W8HZY0_9CAUL</name>
<evidence type="ECO:0000313" key="1">
    <source>
        <dbReference type="EMBL" id="MBB5292971.1"/>
    </source>
</evidence>
<dbReference type="EMBL" id="JACHFZ010000005">
    <property type="protein sequence ID" value="MBB5292971.1"/>
    <property type="molecule type" value="Genomic_DNA"/>
</dbReference>
<gene>
    <name evidence="1" type="ORF">HNQ67_002508</name>
</gene>
<accession>A0A7W8HZY0</accession>
<dbReference type="RefSeq" id="WP_183255903.1">
    <property type="nucleotide sequence ID" value="NZ_BAAAFF010000001.1"/>
</dbReference>
<evidence type="ECO:0000313" key="2">
    <source>
        <dbReference type="Proteomes" id="UP000566663"/>
    </source>
</evidence>
<protein>
    <submittedName>
        <fullName evidence="1">Uncharacterized protein</fullName>
    </submittedName>
</protein>
<reference evidence="1 2" key="1">
    <citation type="submission" date="2020-08" db="EMBL/GenBank/DDBJ databases">
        <title>Genomic Encyclopedia of Type Strains, Phase IV (KMG-IV): sequencing the most valuable type-strain genomes for metagenomic binning, comparative biology and taxonomic classification.</title>
        <authorList>
            <person name="Goeker M."/>
        </authorList>
    </citation>
    <scope>NUCLEOTIDE SEQUENCE [LARGE SCALE GENOMIC DNA]</scope>
    <source>
        <strain evidence="1 2">DSM 25335</strain>
    </source>
</reference>
<proteinExistence type="predicted"/>
<keyword evidence="2" id="KW-1185">Reference proteome</keyword>
<dbReference type="Proteomes" id="UP000566663">
    <property type="component" value="Unassembled WGS sequence"/>
</dbReference>
<comment type="caution">
    <text evidence="1">The sequence shown here is derived from an EMBL/GenBank/DDBJ whole genome shotgun (WGS) entry which is preliminary data.</text>
</comment>
<organism evidence="1 2">
    <name type="scientific">Brevundimonas basaltis</name>
    <dbReference type="NCBI Taxonomy" id="472166"/>
    <lineage>
        <taxon>Bacteria</taxon>
        <taxon>Pseudomonadati</taxon>
        <taxon>Pseudomonadota</taxon>
        <taxon>Alphaproteobacteria</taxon>
        <taxon>Caulobacterales</taxon>
        <taxon>Caulobacteraceae</taxon>
        <taxon>Brevundimonas</taxon>
    </lineage>
</organism>
<sequence>MVSVNFARLGLDEEKCGPLFRELRDRIARAWKYADANGAGLGSFDYILAHENPGARRNVHCAIHVPAEQTDWFDQLVRHRLAKLIGRPLPQGTLDFTEIKTPGNTTKYILKGVDRRYVQHFHMRDWAADQGVVSGRRFATSRSIGRTARRRNNWRRS</sequence>
<dbReference type="AlphaFoldDB" id="A0A7W8HZY0"/>